<reference evidence="1" key="1">
    <citation type="submission" date="2021-02" db="EMBL/GenBank/DDBJ databases">
        <authorList>
            <person name="Palmer J.M."/>
        </authorList>
    </citation>
    <scope>NUCLEOTIDE SEQUENCE</scope>
    <source>
        <strain evidence="1">SCRP734</strain>
    </source>
</reference>
<organism evidence="1 2">
    <name type="scientific">Phytophthora pseudosyringae</name>
    <dbReference type="NCBI Taxonomy" id="221518"/>
    <lineage>
        <taxon>Eukaryota</taxon>
        <taxon>Sar</taxon>
        <taxon>Stramenopiles</taxon>
        <taxon>Oomycota</taxon>
        <taxon>Peronosporomycetes</taxon>
        <taxon>Peronosporales</taxon>
        <taxon>Peronosporaceae</taxon>
        <taxon>Phytophthora</taxon>
    </lineage>
</organism>
<dbReference type="OrthoDB" id="103935at2759"/>
<dbReference type="Proteomes" id="UP000694044">
    <property type="component" value="Unassembled WGS sequence"/>
</dbReference>
<dbReference type="EMBL" id="JAGDFM010000427">
    <property type="protein sequence ID" value="KAG7378401.1"/>
    <property type="molecule type" value="Genomic_DNA"/>
</dbReference>
<sequence length="765" mass="85348">MNLPIGFGEYEASLPCDRVNAVLSFSRELFSREYVVQRVTRWALAAAVEGNERQWRGLARIHAAHVVVSVDGIEVRGLSSRQFAELWYPPPAPEASHEENAPTHRRVRFRDRKRAELEVEMQKQWASSGPMRLLPVQDGAELRAKIREAHALIWSHQLTEARAVLRSLPVGSDPLVCLLAAELEAVRVLVSKDALYLKQAQRAANQAVAWLESLYELPSQSYSSRKQTQLALAEALFLSALLRFGGDQRLAAIAAARRCAATYAELQEKFCTSSKAAVKRDKLLMPESELETFQKRIRFGVGVLHVGGAFALQSSLDWIGTLLKGACDIKKGIEYLLDCGSIKEDCQDYLQANWAALTLMHCAGAIRLIQQRSEQGVGTHISTAVSACKQTALQRHPKALVFLWSQATTTNFDGDRLKLVEVELARVSKGEERAHLVSFDVGYRHFQARESAQASSQFMAICKCASAPSKLRGLSSLFLAVGYLLTSRETSELVVQDAKLLNSVRLLLRSARRFFSLRLEDNGEDFESASLHERLGDYLDGSDEYLQLLPWEILYVYCHSTKTIMIASRPDVAQHQHHVVALEQLDRLSKSTGTPNAEANKQSYDAELTLLRAIVLFNLRELDGCDKELQKLWSEVLPRESRPRSSSALGRLLNQRSSRPPAAFIAPVAWFYQLRLLLERRCSRSTTLTSIEMSSADLVSSPKCSTTDSPQNAASTFADVQQSPYPYHYVYNGKLQALNKLVTRLAIDKISSHCSSPTASNITNC</sequence>
<keyword evidence="2" id="KW-1185">Reference proteome</keyword>
<gene>
    <name evidence="1" type="ORF">PHYPSEUDO_010126</name>
</gene>
<dbReference type="AlphaFoldDB" id="A0A8T1VBG8"/>
<comment type="caution">
    <text evidence="1">The sequence shown here is derived from an EMBL/GenBank/DDBJ whole genome shotgun (WGS) entry which is preliminary data.</text>
</comment>
<evidence type="ECO:0000313" key="1">
    <source>
        <dbReference type="EMBL" id="KAG7378401.1"/>
    </source>
</evidence>
<accession>A0A8T1VBG8</accession>
<evidence type="ECO:0000313" key="2">
    <source>
        <dbReference type="Proteomes" id="UP000694044"/>
    </source>
</evidence>
<protein>
    <submittedName>
        <fullName evidence="1">Uncharacterized protein</fullName>
    </submittedName>
</protein>
<name>A0A8T1VBG8_9STRA</name>
<proteinExistence type="predicted"/>